<organism evidence="4 5">
    <name type="scientific">Wickerhamiella sorbophila</name>
    <dbReference type="NCBI Taxonomy" id="45607"/>
    <lineage>
        <taxon>Eukaryota</taxon>
        <taxon>Fungi</taxon>
        <taxon>Dikarya</taxon>
        <taxon>Ascomycota</taxon>
        <taxon>Saccharomycotina</taxon>
        <taxon>Dipodascomycetes</taxon>
        <taxon>Dipodascales</taxon>
        <taxon>Trichomonascaceae</taxon>
        <taxon>Wickerhamiella</taxon>
    </lineage>
</organism>
<dbReference type="GO" id="GO:0005762">
    <property type="term" value="C:mitochondrial large ribosomal subunit"/>
    <property type="evidence" value="ECO:0007669"/>
    <property type="project" value="TreeGrafter"/>
</dbReference>
<dbReference type="InterPro" id="IPR001857">
    <property type="entry name" value="Ribosomal_bL19"/>
</dbReference>
<proteinExistence type="inferred from homology"/>
<dbReference type="OrthoDB" id="432645at2759"/>
<keyword evidence="2 4" id="KW-0689">Ribosomal protein</keyword>
<accession>A0A2T0FG16</accession>
<dbReference type="GeneID" id="36515305"/>
<comment type="caution">
    <text evidence="4">The sequence shown here is derived from an EMBL/GenBank/DDBJ whole genome shotgun (WGS) entry which is preliminary data.</text>
</comment>
<dbReference type="AlphaFoldDB" id="A0A2T0FG16"/>
<evidence type="ECO:0000256" key="2">
    <source>
        <dbReference type="ARBA" id="ARBA00022980"/>
    </source>
</evidence>
<evidence type="ECO:0000256" key="3">
    <source>
        <dbReference type="ARBA" id="ARBA00023274"/>
    </source>
</evidence>
<dbReference type="SUPFAM" id="SSF50104">
    <property type="entry name" value="Translation proteins SH3-like domain"/>
    <property type="match status" value="1"/>
</dbReference>
<keyword evidence="5" id="KW-1185">Reference proteome</keyword>
<dbReference type="STRING" id="45607.A0A2T0FG16"/>
<dbReference type="GO" id="GO:0003735">
    <property type="term" value="F:structural constituent of ribosome"/>
    <property type="evidence" value="ECO:0007669"/>
    <property type="project" value="InterPro"/>
</dbReference>
<name>A0A2T0FG16_9ASCO</name>
<sequence length="173" mass="19950">MDRLRQALCQRLPAGIRTFIVPTRKVNVVPVYEQTPRLVPKGKSPKQVMTDKLYAKYDPDGSKRALFDKTKPTCPRAGDILRVTKKDKSSFVGMLLALNRNHLATTILLRTKISGIGVENRVHVYNPDVEKIEVLRVPAMRWPKEKYYFVRGTKKYDAGDLDSFVRRQNRNKH</sequence>
<dbReference type="RefSeq" id="XP_024663882.1">
    <property type="nucleotide sequence ID" value="XM_024808114.1"/>
</dbReference>
<dbReference type="Pfam" id="PF01245">
    <property type="entry name" value="Ribosomal_L19"/>
    <property type="match status" value="1"/>
</dbReference>
<reference evidence="4 5" key="1">
    <citation type="submission" date="2017-04" db="EMBL/GenBank/DDBJ databases">
        <title>Genome sequencing of [Candida] sorbophila.</title>
        <authorList>
            <person name="Ahn J.O."/>
        </authorList>
    </citation>
    <scope>NUCLEOTIDE SEQUENCE [LARGE SCALE GENOMIC DNA]</scope>
    <source>
        <strain evidence="4 5">DS02</strain>
    </source>
</reference>
<keyword evidence="3" id="KW-0687">Ribonucleoprotein</keyword>
<dbReference type="GO" id="GO:0006412">
    <property type="term" value="P:translation"/>
    <property type="evidence" value="ECO:0007669"/>
    <property type="project" value="InterPro"/>
</dbReference>
<evidence type="ECO:0000256" key="1">
    <source>
        <dbReference type="ARBA" id="ARBA00005781"/>
    </source>
</evidence>
<dbReference type="Proteomes" id="UP000238350">
    <property type="component" value="Unassembled WGS sequence"/>
</dbReference>
<dbReference type="Gene3D" id="2.30.30.790">
    <property type="match status" value="1"/>
</dbReference>
<dbReference type="InterPro" id="IPR008991">
    <property type="entry name" value="Translation_prot_SH3-like_sf"/>
</dbReference>
<gene>
    <name evidence="4" type="ORF">B9G98_01556</name>
</gene>
<dbReference type="PANTHER" id="PTHR15680:SF9">
    <property type="entry name" value="LARGE RIBOSOMAL SUBUNIT PROTEIN BL19M"/>
    <property type="match status" value="1"/>
</dbReference>
<evidence type="ECO:0000313" key="4">
    <source>
        <dbReference type="EMBL" id="PRT53936.1"/>
    </source>
</evidence>
<dbReference type="InterPro" id="IPR038657">
    <property type="entry name" value="Ribosomal_bL19_sf"/>
</dbReference>
<dbReference type="EMBL" id="NDIQ01000001">
    <property type="protein sequence ID" value="PRT53936.1"/>
    <property type="molecule type" value="Genomic_DNA"/>
</dbReference>
<evidence type="ECO:0000313" key="5">
    <source>
        <dbReference type="Proteomes" id="UP000238350"/>
    </source>
</evidence>
<comment type="similarity">
    <text evidence="1">Belongs to the bacterial ribosomal protein bL19 family.</text>
</comment>
<dbReference type="PANTHER" id="PTHR15680">
    <property type="entry name" value="RIBOSOMAL PROTEIN L19"/>
    <property type="match status" value="1"/>
</dbReference>
<protein>
    <submittedName>
        <fullName evidence="4">54S ribosomal protein IMG1, mitochondrial</fullName>
    </submittedName>
</protein>